<dbReference type="Gene3D" id="3.40.50.720">
    <property type="entry name" value="NAD(P)-binding Rossmann-like Domain"/>
    <property type="match status" value="1"/>
</dbReference>
<organism evidence="4 5">
    <name type="scientific">Pseudomonas syringae</name>
    <dbReference type="NCBI Taxonomy" id="317"/>
    <lineage>
        <taxon>Bacteria</taxon>
        <taxon>Pseudomonadati</taxon>
        <taxon>Pseudomonadota</taxon>
        <taxon>Gammaproteobacteria</taxon>
        <taxon>Pseudomonadales</taxon>
        <taxon>Pseudomonadaceae</taxon>
        <taxon>Pseudomonas</taxon>
    </lineage>
</organism>
<dbReference type="Pfam" id="PF01370">
    <property type="entry name" value="Epimerase"/>
    <property type="match status" value="1"/>
</dbReference>
<sequence>MKVSEELTGKHLLITGITGFFGKWLLATLAALNQSGAGIEVTALSRSPQRFLAQYPEYARLDWLDWVEGDVQSPILLPSARVIDLILHAATDTLAGAHEDPLRIFDTIVCGARNVLDLAVASGVRKILFTGSGAQYGALHAGIPVLENAAYACDSVLASSAYAEGKRAQETLAALYAQRHGLEIVLARCFAFSGPGIALDAHFAIGNFVKDSMWGDELIIRSDGQAVRSYLHGADLAGWLLTLLTRGVTGNAYNVGSDAGLTIAELAHKVVARIAPGKKVSILGKPVPNGLRSYYVPNIQKARTLGLNVWTSLDHSIDSMASWARRPG</sequence>
<dbReference type="Proteomes" id="UP000028631">
    <property type="component" value="Unassembled WGS sequence"/>
</dbReference>
<gene>
    <name evidence="4" type="ORF">IV01_01910</name>
</gene>
<protein>
    <submittedName>
        <fullName evidence="4">NAD-dependent dehydratase</fullName>
    </submittedName>
</protein>
<evidence type="ECO:0000256" key="1">
    <source>
        <dbReference type="ARBA" id="ARBA00005125"/>
    </source>
</evidence>
<evidence type="ECO:0000256" key="2">
    <source>
        <dbReference type="ARBA" id="ARBA00007637"/>
    </source>
</evidence>
<comment type="pathway">
    <text evidence="1">Bacterial outer membrane biogenesis; LPS O-antigen biosynthesis.</text>
</comment>
<evidence type="ECO:0000313" key="4">
    <source>
        <dbReference type="EMBL" id="KFE57843.1"/>
    </source>
</evidence>
<dbReference type="EMBL" id="JPQU01000015">
    <property type="protein sequence ID" value="KFE57843.1"/>
    <property type="molecule type" value="Genomic_DNA"/>
</dbReference>
<reference evidence="4 5" key="1">
    <citation type="submission" date="2014-07" db="EMBL/GenBank/DDBJ databases">
        <title>Draft Genome Sequences of Environmental Pseudomonas syringae strains.</title>
        <authorList>
            <person name="Baltrus D.A."/>
            <person name="Berge O."/>
            <person name="Morris C."/>
        </authorList>
    </citation>
    <scope>NUCLEOTIDE SEQUENCE [LARGE SCALE GENOMIC DNA]</scope>
    <source>
        <strain evidence="4 5">GAW0119</strain>
    </source>
</reference>
<dbReference type="InterPro" id="IPR036291">
    <property type="entry name" value="NAD(P)-bd_dom_sf"/>
</dbReference>
<name>A0A085VQY0_PSESX</name>
<dbReference type="AlphaFoldDB" id="A0A085VQY0"/>
<keyword evidence="5" id="KW-1185">Reference proteome</keyword>
<dbReference type="PANTHER" id="PTHR43000">
    <property type="entry name" value="DTDP-D-GLUCOSE 4,6-DEHYDRATASE-RELATED"/>
    <property type="match status" value="1"/>
</dbReference>
<comment type="caution">
    <text evidence="4">The sequence shown here is derived from an EMBL/GenBank/DDBJ whole genome shotgun (WGS) entry which is preliminary data.</text>
</comment>
<dbReference type="InterPro" id="IPR001509">
    <property type="entry name" value="Epimerase_deHydtase"/>
</dbReference>
<comment type="similarity">
    <text evidence="2">Belongs to the NAD(P)-dependent epimerase/dehydratase family.</text>
</comment>
<dbReference type="SUPFAM" id="SSF51735">
    <property type="entry name" value="NAD(P)-binding Rossmann-fold domains"/>
    <property type="match status" value="1"/>
</dbReference>
<feature type="domain" description="NAD-dependent epimerase/dehydratase" evidence="3">
    <location>
        <begin position="13"/>
        <end position="256"/>
    </location>
</feature>
<evidence type="ECO:0000313" key="5">
    <source>
        <dbReference type="Proteomes" id="UP000028631"/>
    </source>
</evidence>
<dbReference type="PATRIC" id="fig|317.175.peg.408"/>
<evidence type="ECO:0000259" key="3">
    <source>
        <dbReference type="Pfam" id="PF01370"/>
    </source>
</evidence>
<proteinExistence type="inferred from homology"/>
<accession>A0A085VQY0</accession>